<evidence type="ECO:0000256" key="6">
    <source>
        <dbReference type="ARBA" id="ARBA00023163"/>
    </source>
</evidence>
<dbReference type="GO" id="GO:0009299">
    <property type="term" value="P:mRNA transcription"/>
    <property type="evidence" value="ECO:0007669"/>
    <property type="project" value="TreeGrafter"/>
</dbReference>
<evidence type="ECO:0000256" key="5">
    <source>
        <dbReference type="ARBA" id="ARBA00023125"/>
    </source>
</evidence>
<keyword evidence="4" id="KW-0805">Transcription regulation</keyword>
<evidence type="ECO:0000256" key="7">
    <source>
        <dbReference type="ARBA" id="ARBA00023242"/>
    </source>
</evidence>
<comment type="subcellular location">
    <subcellularLocation>
        <location evidence="1">Nucleus</location>
    </subcellularLocation>
</comment>
<comment type="caution">
    <text evidence="10">The sequence shown here is derived from an EMBL/GenBank/DDBJ whole genome shotgun (WGS) entry which is preliminary data.</text>
</comment>
<feature type="region of interest" description="Disordered" evidence="8">
    <location>
        <begin position="17"/>
        <end position="37"/>
    </location>
</feature>
<keyword evidence="6" id="KW-0804">Transcription</keyword>
<dbReference type="InterPro" id="IPR040222">
    <property type="entry name" value="ALOG"/>
</dbReference>
<name>A0AAN7PMX0_9MYRT</name>
<dbReference type="AlphaFoldDB" id="A0AAN7PMX0"/>
<evidence type="ECO:0000259" key="9">
    <source>
        <dbReference type="PROSITE" id="PS51697"/>
    </source>
</evidence>
<dbReference type="GO" id="GO:0003677">
    <property type="term" value="F:DNA binding"/>
    <property type="evidence" value="ECO:0007669"/>
    <property type="project" value="UniProtKB-KW"/>
</dbReference>
<evidence type="ECO:0000313" key="10">
    <source>
        <dbReference type="EMBL" id="KAK4751204.1"/>
    </source>
</evidence>
<dbReference type="GO" id="GO:0005634">
    <property type="term" value="C:nucleus"/>
    <property type="evidence" value="ECO:0007669"/>
    <property type="project" value="UniProtKB-SubCell"/>
</dbReference>
<proteinExistence type="inferred from homology"/>
<evidence type="ECO:0000256" key="3">
    <source>
        <dbReference type="ARBA" id="ARBA00022473"/>
    </source>
</evidence>
<dbReference type="Pfam" id="PF04852">
    <property type="entry name" value="ALOG_dom"/>
    <property type="match status" value="1"/>
</dbReference>
<dbReference type="PANTHER" id="PTHR31165">
    <property type="entry name" value="PROTEIN G1-LIKE2"/>
    <property type="match status" value="1"/>
</dbReference>
<dbReference type="PANTHER" id="PTHR31165:SF2">
    <property type="entry name" value="ALOG DOMAIN-CONTAINING PROTEIN"/>
    <property type="match status" value="1"/>
</dbReference>
<dbReference type="InterPro" id="IPR006936">
    <property type="entry name" value="ALOG_dom"/>
</dbReference>
<evidence type="ECO:0000256" key="2">
    <source>
        <dbReference type="ARBA" id="ARBA00010308"/>
    </source>
</evidence>
<reference evidence="10 11" key="1">
    <citation type="journal article" date="2023" name="Hortic Res">
        <title>Pangenome of water caltrop reveals structural variations and asymmetric subgenome divergence after allopolyploidization.</title>
        <authorList>
            <person name="Zhang X."/>
            <person name="Chen Y."/>
            <person name="Wang L."/>
            <person name="Yuan Y."/>
            <person name="Fang M."/>
            <person name="Shi L."/>
            <person name="Lu R."/>
            <person name="Comes H.P."/>
            <person name="Ma Y."/>
            <person name="Chen Y."/>
            <person name="Huang G."/>
            <person name="Zhou Y."/>
            <person name="Zheng Z."/>
            <person name="Qiu Y."/>
        </authorList>
    </citation>
    <scope>NUCLEOTIDE SEQUENCE [LARGE SCALE GENOMIC DNA]</scope>
    <source>
        <tissue evidence="10">Roots</tissue>
    </source>
</reference>
<keyword evidence="11" id="KW-1185">Reference proteome</keyword>
<gene>
    <name evidence="10" type="ORF">SAY87_004686</name>
</gene>
<dbReference type="PROSITE" id="PS51697">
    <property type="entry name" value="ALOG"/>
    <property type="match status" value="1"/>
</dbReference>
<dbReference type="EMBL" id="JAXIOK010000017">
    <property type="protein sequence ID" value="KAK4751204.1"/>
    <property type="molecule type" value="Genomic_DNA"/>
</dbReference>
<evidence type="ECO:0000313" key="11">
    <source>
        <dbReference type="Proteomes" id="UP001345219"/>
    </source>
</evidence>
<organism evidence="10 11">
    <name type="scientific">Trapa incisa</name>
    <dbReference type="NCBI Taxonomy" id="236973"/>
    <lineage>
        <taxon>Eukaryota</taxon>
        <taxon>Viridiplantae</taxon>
        <taxon>Streptophyta</taxon>
        <taxon>Embryophyta</taxon>
        <taxon>Tracheophyta</taxon>
        <taxon>Spermatophyta</taxon>
        <taxon>Magnoliopsida</taxon>
        <taxon>eudicotyledons</taxon>
        <taxon>Gunneridae</taxon>
        <taxon>Pentapetalae</taxon>
        <taxon>rosids</taxon>
        <taxon>malvids</taxon>
        <taxon>Myrtales</taxon>
        <taxon>Lythraceae</taxon>
        <taxon>Trapa</taxon>
    </lineage>
</organism>
<feature type="domain" description="ALOG" evidence="9">
    <location>
        <begin position="63"/>
        <end position="190"/>
    </location>
</feature>
<evidence type="ECO:0000256" key="4">
    <source>
        <dbReference type="ARBA" id="ARBA00023015"/>
    </source>
</evidence>
<keyword evidence="7" id="KW-0539">Nucleus</keyword>
<keyword evidence="5" id="KW-0238">DNA-binding</keyword>
<sequence length="192" mass="21192">MSAAVAAAAAAAALASVNQRHHSNSSSRQGDTESPAGNAYGIFGGPTMFQPPIQQQSGCGLNRYEFQKRRDWTAFCQYLRNHRPPLALNRCSGTHVLEFLKYLEQMEKTRVHAEECPFFVHPNLPAACPCPLRQSWGSLDALVGRLRAAFEESGVSPDANPFGSRAVNLYLREVRDAQAKARGTTSEMKKRR</sequence>
<protein>
    <recommendedName>
        <fullName evidence="9">ALOG domain-containing protein</fullName>
    </recommendedName>
</protein>
<evidence type="ECO:0000256" key="1">
    <source>
        <dbReference type="ARBA" id="ARBA00004123"/>
    </source>
</evidence>
<comment type="similarity">
    <text evidence="2">Belongs to the plant homeotic and developmental regulators ALOG protein family.</text>
</comment>
<dbReference type="Proteomes" id="UP001345219">
    <property type="component" value="Chromosome 4"/>
</dbReference>
<evidence type="ECO:0000256" key="8">
    <source>
        <dbReference type="SAM" id="MobiDB-lite"/>
    </source>
</evidence>
<accession>A0AAN7PMX0</accession>
<dbReference type="GO" id="GO:0009416">
    <property type="term" value="P:response to light stimulus"/>
    <property type="evidence" value="ECO:0007669"/>
    <property type="project" value="TreeGrafter"/>
</dbReference>
<keyword evidence="3" id="KW-0217">Developmental protein</keyword>